<evidence type="ECO:0000313" key="22">
    <source>
        <dbReference type="EMBL" id="KAF7138359.1"/>
    </source>
</evidence>
<comment type="catalytic activity">
    <reaction evidence="17">
        <text>L-seryl-[protein] + ATP = O-phospho-L-seryl-[protein] + ADP + H(+)</text>
        <dbReference type="Rhea" id="RHEA:17989"/>
        <dbReference type="Rhea" id="RHEA-COMP:9863"/>
        <dbReference type="Rhea" id="RHEA-COMP:11604"/>
        <dbReference type="ChEBI" id="CHEBI:15378"/>
        <dbReference type="ChEBI" id="CHEBI:29999"/>
        <dbReference type="ChEBI" id="CHEBI:30616"/>
        <dbReference type="ChEBI" id="CHEBI:83421"/>
        <dbReference type="ChEBI" id="CHEBI:456216"/>
        <dbReference type="EC" id="2.7.11.1"/>
    </reaction>
</comment>
<evidence type="ECO:0000256" key="14">
    <source>
        <dbReference type="ARBA" id="ARBA00023170"/>
    </source>
</evidence>
<dbReference type="Proteomes" id="UP000626092">
    <property type="component" value="Unassembled WGS sequence"/>
</dbReference>
<comment type="caution">
    <text evidence="22">The sequence shown here is derived from an EMBL/GenBank/DDBJ whole genome shotgun (WGS) entry which is preliminary data.</text>
</comment>
<keyword evidence="8 19" id="KW-0732">Signal</keyword>
<dbReference type="GO" id="GO:0005886">
    <property type="term" value="C:plasma membrane"/>
    <property type="evidence" value="ECO:0007669"/>
    <property type="project" value="UniProtKB-SubCell"/>
</dbReference>
<evidence type="ECO:0000256" key="16">
    <source>
        <dbReference type="ARBA" id="ARBA00047899"/>
    </source>
</evidence>
<dbReference type="FunFam" id="3.80.10.10:FF:000400">
    <property type="entry name" value="Nuclear pore complex protein NUP107"/>
    <property type="match status" value="1"/>
</dbReference>
<keyword evidence="6" id="KW-0808">Transferase</keyword>
<evidence type="ECO:0000256" key="9">
    <source>
        <dbReference type="ARBA" id="ARBA00022737"/>
    </source>
</evidence>
<dbReference type="InterPro" id="IPR003591">
    <property type="entry name" value="Leu-rich_rpt_typical-subtyp"/>
</dbReference>
<feature type="domain" description="Disease resistance R13L4/SHOC-2-like LRR" evidence="21">
    <location>
        <begin position="100"/>
        <end position="227"/>
    </location>
</feature>
<dbReference type="EC" id="2.7.11.1" evidence="2"/>
<keyword evidence="15" id="KW-0325">Glycoprotein</keyword>
<feature type="signal peptide" evidence="19">
    <location>
        <begin position="1"/>
        <end position="28"/>
    </location>
</feature>
<evidence type="ECO:0000256" key="5">
    <source>
        <dbReference type="ARBA" id="ARBA00022614"/>
    </source>
</evidence>
<sequence>MGLLQKLLRPVVWVLFVALWSTPYTGSASVEEANALLKWKETLQGASTSVLTTWILDPKNGSGSSASSPCNWFGVSCNAEGSVTQLNLMNSSVNGTLETFPCSSFANLAYVDLRMNELSGPIPSQISSLPLVYLNLSTNEFSGNIPPEIGLLAKLETLHLQQNHLSGSIPREIGQLKSLSELALYTNHLSGPIPSSLGNLSNLVSLYLYDNQLSGSIPEEMGNLSNLELVYMDSNSLTGPIASTLGNLERLTVLHLFNNTLSGSIPNTIGNLKALVSLSLHTNNLSGSIPQTLGDLTSLTHLHLYMNQLSGSIPNEVGNLKFLVDLKLSDNQLSGSIPASFGNLSKLTHLFLRVNNLSGAIPKEFRNLKNLVVLEMEGNQFSGDLPDICQGTAISSSPAQGIRIIISPYGLLTTESASAGTVAVTAPSIAAMSQGNHPGAFISFLSSSPPTSADDISLKDEVDQHLLPPMDQVAQLVGSAMKLAFEYMLEPQSAISAIHEPSIQGDTDSKATSGRVLPHRNGRATPSRILQGIVELDILAEQNRRFQVFS</sequence>
<dbReference type="GO" id="GO:0004674">
    <property type="term" value="F:protein serine/threonine kinase activity"/>
    <property type="evidence" value="ECO:0007669"/>
    <property type="project" value="UniProtKB-EC"/>
</dbReference>
<dbReference type="InterPro" id="IPR055414">
    <property type="entry name" value="LRR_R13L4/SHOC2-like"/>
</dbReference>
<feature type="region of interest" description="Disordered" evidence="18">
    <location>
        <begin position="501"/>
        <end position="522"/>
    </location>
</feature>
<protein>
    <recommendedName>
        <fullName evidence="2">non-specific serine/threonine protein kinase</fullName>
        <ecNumber evidence="2">2.7.11.1</ecNumber>
    </recommendedName>
</protein>
<keyword evidence="4" id="KW-0597">Phosphoprotein</keyword>
<evidence type="ECO:0000256" key="8">
    <source>
        <dbReference type="ARBA" id="ARBA00022729"/>
    </source>
</evidence>
<keyword evidence="23" id="KW-1185">Reference proteome</keyword>
<dbReference type="GO" id="GO:0006952">
    <property type="term" value="P:defense response"/>
    <property type="evidence" value="ECO:0007669"/>
    <property type="project" value="UniProtKB-ARBA"/>
</dbReference>
<evidence type="ECO:0000256" key="1">
    <source>
        <dbReference type="ARBA" id="ARBA00004251"/>
    </source>
</evidence>
<dbReference type="Pfam" id="PF13855">
    <property type="entry name" value="LRR_8"/>
    <property type="match status" value="1"/>
</dbReference>
<dbReference type="InterPro" id="IPR001611">
    <property type="entry name" value="Leu-rich_rpt"/>
</dbReference>
<evidence type="ECO:0000256" key="11">
    <source>
        <dbReference type="ARBA" id="ARBA00022840"/>
    </source>
</evidence>
<organism evidence="22 23">
    <name type="scientific">Rhododendron simsii</name>
    <name type="common">Sims's rhododendron</name>
    <dbReference type="NCBI Taxonomy" id="118357"/>
    <lineage>
        <taxon>Eukaryota</taxon>
        <taxon>Viridiplantae</taxon>
        <taxon>Streptophyta</taxon>
        <taxon>Embryophyta</taxon>
        <taxon>Tracheophyta</taxon>
        <taxon>Spermatophyta</taxon>
        <taxon>Magnoliopsida</taxon>
        <taxon>eudicotyledons</taxon>
        <taxon>Gunneridae</taxon>
        <taxon>Pentapetalae</taxon>
        <taxon>asterids</taxon>
        <taxon>Ericales</taxon>
        <taxon>Ericaceae</taxon>
        <taxon>Ericoideae</taxon>
        <taxon>Rhodoreae</taxon>
        <taxon>Rhododendron</taxon>
    </lineage>
</organism>
<evidence type="ECO:0000256" key="2">
    <source>
        <dbReference type="ARBA" id="ARBA00012513"/>
    </source>
</evidence>
<keyword evidence="10" id="KW-0547">Nucleotide-binding</keyword>
<dbReference type="GO" id="GO:0005524">
    <property type="term" value="F:ATP binding"/>
    <property type="evidence" value="ECO:0007669"/>
    <property type="project" value="UniProtKB-KW"/>
</dbReference>
<dbReference type="InterPro" id="IPR013210">
    <property type="entry name" value="LRR_N_plant-typ"/>
</dbReference>
<proteinExistence type="predicted"/>
<dbReference type="EMBL" id="WJXA01000007">
    <property type="protein sequence ID" value="KAF7138359.1"/>
    <property type="molecule type" value="Genomic_DNA"/>
</dbReference>
<evidence type="ECO:0000256" key="12">
    <source>
        <dbReference type="ARBA" id="ARBA00022989"/>
    </source>
</evidence>
<comment type="subcellular location">
    <subcellularLocation>
        <location evidence="1">Cell membrane</location>
        <topology evidence="1">Single-pass type I membrane protein</topology>
    </subcellularLocation>
</comment>
<evidence type="ECO:0000256" key="10">
    <source>
        <dbReference type="ARBA" id="ARBA00022741"/>
    </source>
</evidence>
<dbReference type="OrthoDB" id="676979at2759"/>
<evidence type="ECO:0000256" key="19">
    <source>
        <dbReference type="SAM" id="SignalP"/>
    </source>
</evidence>
<feature type="domain" description="Leucine-rich repeat-containing N-terminal plant-type" evidence="20">
    <location>
        <begin position="32"/>
        <end position="78"/>
    </location>
</feature>
<dbReference type="InterPro" id="IPR032675">
    <property type="entry name" value="LRR_dom_sf"/>
</dbReference>
<dbReference type="AlphaFoldDB" id="A0A834GM88"/>
<dbReference type="SUPFAM" id="SSF52058">
    <property type="entry name" value="L domain-like"/>
    <property type="match status" value="1"/>
</dbReference>
<evidence type="ECO:0000259" key="21">
    <source>
        <dbReference type="Pfam" id="PF23598"/>
    </source>
</evidence>
<keyword evidence="9" id="KW-0677">Repeat</keyword>
<gene>
    <name evidence="22" type="ORF">RHSIM_Rhsim07G0202200</name>
</gene>
<keyword evidence="3" id="KW-1003">Cell membrane</keyword>
<name>A0A834GM88_RHOSS</name>
<dbReference type="Gene3D" id="3.80.10.10">
    <property type="entry name" value="Ribonuclease Inhibitor"/>
    <property type="match status" value="3"/>
</dbReference>
<evidence type="ECO:0000256" key="3">
    <source>
        <dbReference type="ARBA" id="ARBA00022475"/>
    </source>
</evidence>
<dbReference type="Pfam" id="PF23598">
    <property type="entry name" value="LRR_14"/>
    <property type="match status" value="1"/>
</dbReference>
<keyword evidence="11" id="KW-0067">ATP-binding</keyword>
<reference evidence="22" key="1">
    <citation type="submission" date="2019-11" db="EMBL/GenBank/DDBJ databases">
        <authorList>
            <person name="Liu Y."/>
            <person name="Hou J."/>
            <person name="Li T.-Q."/>
            <person name="Guan C.-H."/>
            <person name="Wu X."/>
            <person name="Wu H.-Z."/>
            <person name="Ling F."/>
            <person name="Zhang R."/>
            <person name="Shi X.-G."/>
            <person name="Ren J.-P."/>
            <person name="Chen E.-F."/>
            <person name="Sun J.-M."/>
        </authorList>
    </citation>
    <scope>NUCLEOTIDE SEQUENCE</scope>
    <source>
        <strain evidence="22">Adult_tree_wgs_1</strain>
        <tissue evidence="22">Leaves</tissue>
    </source>
</reference>
<dbReference type="PANTHER" id="PTHR47988">
    <property type="entry name" value="SOMATIC EMBRYOGENESIS RECEPTOR KINASE 1"/>
    <property type="match status" value="1"/>
</dbReference>
<dbReference type="Pfam" id="PF00560">
    <property type="entry name" value="LRR_1"/>
    <property type="match status" value="3"/>
</dbReference>
<evidence type="ECO:0000256" key="15">
    <source>
        <dbReference type="ARBA" id="ARBA00023180"/>
    </source>
</evidence>
<evidence type="ECO:0000256" key="6">
    <source>
        <dbReference type="ARBA" id="ARBA00022679"/>
    </source>
</evidence>
<keyword evidence="5" id="KW-0433">Leucine-rich repeat</keyword>
<dbReference type="SMART" id="SM00369">
    <property type="entry name" value="LRR_TYP"/>
    <property type="match status" value="7"/>
</dbReference>
<dbReference type="FunFam" id="3.80.10.10:FF:000416">
    <property type="entry name" value="Probable leucine-rich repeat receptor-like protein kinase At5g63930"/>
    <property type="match status" value="1"/>
</dbReference>
<keyword evidence="13" id="KW-0472">Membrane</keyword>
<evidence type="ECO:0000256" key="7">
    <source>
        <dbReference type="ARBA" id="ARBA00022692"/>
    </source>
</evidence>
<keyword evidence="7" id="KW-0812">Transmembrane</keyword>
<evidence type="ECO:0000259" key="20">
    <source>
        <dbReference type="Pfam" id="PF08263"/>
    </source>
</evidence>
<keyword evidence="12" id="KW-1133">Transmembrane helix</keyword>
<dbReference type="FunFam" id="3.80.10.10:FF:000719">
    <property type="entry name" value="MDIS1-interacting receptor like kinase 2 isoform A"/>
    <property type="match status" value="1"/>
</dbReference>
<evidence type="ECO:0000256" key="17">
    <source>
        <dbReference type="ARBA" id="ARBA00048679"/>
    </source>
</evidence>
<comment type="catalytic activity">
    <reaction evidence="16">
        <text>L-threonyl-[protein] + ATP = O-phospho-L-threonyl-[protein] + ADP + H(+)</text>
        <dbReference type="Rhea" id="RHEA:46608"/>
        <dbReference type="Rhea" id="RHEA-COMP:11060"/>
        <dbReference type="Rhea" id="RHEA-COMP:11605"/>
        <dbReference type="ChEBI" id="CHEBI:15378"/>
        <dbReference type="ChEBI" id="CHEBI:30013"/>
        <dbReference type="ChEBI" id="CHEBI:30616"/>
        <dbReference type="ChEBI" id="CHEBI:61977"/>
        <dbReference type="ChEBI" id="CHEBI:456216"/>
        <dbReference type="EC" id="2.7.11.1"/>
    </reaction>
</comment>
<dbReference type="Pfam" id="PF08263">
    <property type="entry name" value="LRRNT_2"/>
    <property type="match status" value="1"/>
</dbReference>
<accession>A0A834GM88</accession>
<evidence type="ECO:0000256" key="4">
    <source>
        <dbReference type="ARBA" id="ARBA00022553"/>
    </source>
</evidence>
<evidence type="ECO:0000313" key="23">
    <source>
        <dbReference type="Proteomes" id="UP000626092"/>
    </source>
</evidence>
<keyword evidence="14" id="KW-0675">Receptor</keyword>
<dbReference type="GO" id="GO:0051707">
    <property type="term" value="P:response to other organism"/>
    <property type="evidence" value="ECO:0007669"/>
    <property type="project" value="UniProtKB-ARBA"/>
</dbReference>
<feature type="chain" id="PRO_5032985044" description="non-specific serine/threonine protein kinase" evidence="19">
    <location>
        <begin position="29"/>
        <end position="550"/>
    </location>
</feature>
<evidence type="ECO:0000256" key="13">
    <source>
        <dbReference type="ARBA" id="ARBA00023136"/>
    </source>
</evidence>
<evidence type="ECO:0000256" key="18">
    <source>
        <dbReference type="SAM" id="MobiDB-lite"/>
    </source>
</evidence>